<dbReference type="InterPro" id="IPR029063">
    <property type="entry name" value="SAM-dependent_MTases_sf"/>
</dbReference>
<dbReference type="PANTHER" id="PTHR42912">
    <property type="entry name" value="METHYLTRANSFERASE"/>
    <property type="match status" value="1"/>
</dbReference>
<gene>
    <name evidence="2" type="ORF">Airi01_063500</name>
</gene>
<dbReference type="CDD" id="cd02440">
    <property type="entry name" value="AdoMet_MTases"/>
    <property type="match status" value="1"/>
</dbReference>
<protein>
    <submittedName>
        <fullName evidence="2">Methyltransferase</fullName>
    </submittedName>
</protein>
<dbReference type="InterPro" id="IPR013216">
    <property type="entry name" value="Methyltransf_11"/>
</dbReference>
<dbReference type="Pfam" id="PF08241">
    <property type="entry name" value="Methyltransf_11"/>
    <property type="match status" value="1"/>
</dbReference>
<keyword evidence="2" id="KW-0808">Transferase</keyword>
<organism evidence="2 3">
    <name type="scientific">Actinoallomurus iriomotensis</name>
    <dbReference type="NCBI Taxonomy" id="478107"/>
    <lineage>
        <taxon>Bacteria</taxon>
        <taxon>Bacillati</taxon>
        <taxon>Actinomycetota</taxon>
        <taxon>Actinomycetes</taxon>
        <taxon>Streptosporangiales</taxon>
        <taxon>Thermomonosporaceae</taxon>
        <taxon>Actinoallomurus</taxon>
    </lineage>
</organism>
<name>A0A9W6VMV4_9ACTN</name>
<dbReference type="EMBL" id="BSTJ01000008">
    <property type="protein sequence ID" value="GLY78083.1"/>
    <property type="molecule type" value="Genomic_DNA"/>
</dbReference>
<sequence length="252" mass="26339">MSGMSMLDYDREADHYDATRGGDARAASAAAAVLALLPYDTARLADLACGTGIVTARLGGPGRRVIGVDLSAGMARVAAARLPHRITIGDVTRLPLADASLDAVVMIWLLHLMNGPAGAAALAEAARVLRPGGSLLTTVDKNAAVFAVGGDTTALVKPVRAAYAAPETDATGRVTDLVSRLGLTVTAQTEFIGTGQGRTPRQWRERLLGGAFAWAEAAGDDLTALCERLEALPDQDRPRADPVYRLIRLTKS</sequence>
<evidence type="ECO:0000259" key="1">
    <source>
        <dbReference type="Pfam" id="PF08241"/>
    </source>
</evidence>
<accession>A0A9W6VMV4</accession>
<dbReference type="Gene3D" id="3.40.50.150">
    <property type="entry name" value="Vaccinia Virus protein VP39"/>
    <property type="match status" value="1"/>
</dbReference>
<dbReference type="GO" id="GO:0032259">
    <property type="term" value="P:methylation"/>
    <property type="evidence" value="ECO:0007669"/>
    <property type="project" value="UniProtKB-KW"/>
</dbReference>
<keyword evidence="2" id="KW-0489">Methyltransferase</keyword>
<dbReference type="AlphaFoldDB" id="A0A9W6VMV4"/>
<reference evidence="2" key="1">
    <citation type="submission" date="2023-03" db="EMBL/GenBank/DDBJ databases">
        <title>Actinoallomurus iriomotensis NBRC 103681.</title>
        <authorList>
            <person name="Ichikawa N."/>
            <person name="Sato H."/>
            <person name="Tonouchi N."/>
        </authorList>
    </citation>
    <scope>NUCLEOTIDE SEQUENCE</scope>
    <source>
        <strain evidence="2">NBRC 103681</strain>
    </source>
</reference>
<proteinExistence type="predicted"/>
<dbReference type="Proteomes" id="UP001165135">
    <property type="component" value="Unassembled WGS sequence"/>
</dbReference>
<dbReference type="InterPro" id="IPR050508">
    <property type="entry name" value="Methyltransf_Superfamily"/>
</dbReference>
<comment type="caution">
    <text evidence="2">The sequence shown here is derived from an EMBL/GenBank/DDBJ whole genome shotgun (WGS) entry which is preliminary data.</text>
</comment>
<dbReference type="PANTHER" id="PTHR42912:SF45">
    <property type="entry name" value="23S RRNA (GUANINE(745)-N(1))-METHYLTRANSFERASE"/>
    <property type="match status" value="1"/>
</dbReference>
<dbReference type="GO" id="GO:0008757">
    <property type="term" value="F:S-adenosylmethionine-dependent methyltransferase activity"/>
    <property type="evidence" value="ECO:0007669"/>
    <property type="project" value="InterPro"/>
</dbReference>
<dbReference type="SUPFAM" id="SSF53335">
    <property type="entry name" value="S-adenosyl-L-methionine-dependent methyltransferases"/>
    <property type="match status" value="1"/>
</dbReference>
<evidence type="ECO:0000313" key="3">
    <source>
        <dbReference type="Proteomes" id="UP001165135"/>
    </source>
</evidence>
<feature type="domain" description="Methyltransferase type 11" evidence="1">
    <location>
        <begin position="46"/>
        <end position="136"/>
    </location>
</feature>
<evidence type="ECO:0000313" key="2">
    <source>
        <dbReference type="EMBL" id="GLY78083.1"/>
    </source>
</evidence>